<name>A0A1W1CZU7_9ZZZZ</name>
<dbReference type="EMBL" id="FPHM01000230">
    <property type="protein sequence ID" value="SFV71344.1"/>
    <property type="molecule type" value="Genomic_DNA"/>
</dbReference>
<proteinExistence type="predicted"/>
<gene>
    <name evidence="2" type="ORF">MNB_SV-13-1816</name>
</gene>
<accession>A0A1W1CZU7</accession>
<organism evidence="2">
    <name type="scientific">hydrothermal vent metagenome</name>
    <dbReference type="NCBI Taxonomy" id="652676"/>
    <lineage>
        <taxon>unclassified sequences</taxon>
        <taxon>metagenomes</taxon>
        <taxon>ecological metagenomes</taxon>
    </lineage>
</organism>
<evidence type="ECO:0000259" key="1">
    <source>
        <dbReference type="Pfam" id="PF15436"/>
    </source>
</evidence>
<dbReference type="InterPro" id="IPR029276">
    <property type="entry name" value="PgbA_N"/>
</dbReference>
<dbReference type="Pfam" id="PF15436">
    <property type="entry name" value="PGBA_N"/>
    <property type="match status" value="1"/>
</dbReference>
<reference evidence="2" key="1">
    <citation type="submission" date="2016-10" db="EMBL/GenBank/DDBJ databases">
        <authorList>
            <person name="de Groot N.N."/>
        </authorList>
    </citation>
    <scope>NUCLEOTIDE SEQUENCE</scope>
</reference>
<evidence type="ECO:0000313" key="2">
    <source>
        <dbReference type="EMBL" id="SFV71344.1"/>
    </source>
</evidence>
<feature type="domain" description="Plasminogen-binding protein PgbA N-terminal" evidence="1">
    <location>
        <begin position="23"/>
        <end position="224"/>
    </location>
</feature>
<dbReference type="AlphaFoldDB" id="A0A1W1CZU7"/>
<protein>
    <recommendedName>
        <fullName evidence="1">Plasminogen-binding protein PgbA N-terminal domain-containing protein</fullName>
    </recommendedName>
</protein>
<sequence length="231" mass="25553">MKKLLLLALTTLSLIAIELPKTIKTTIQATQQNGTVQLSKNIQKGMSGIVVHDYGNGLSAITYTVVSQGGGQATLEPYTILSHGKLPSIKTVAQKGDRVIFGNFYNNVLLIAPNGQSYSKITKSIKKSWIHPDIYAMYLISTDAIHISLENLKEFARKNQVGLVLIATQDSLLTLDPISGVFLSKTPLSLKVDKAQSPFYARFEQINTNIFSSEDTKEFPEYYKGIERLIK</sequence>